<comment type="caution">
    <text evidence="1">The sequence shown here is derived from an EMBL/GenBank/DDBJ whole genome shotgun (WGS) entry which is preliminary data.</text>
</comment>
<protein>
    <submittedName>
        <fullName evidence="1">2418_t:CDS:1</fullName>
    </submittedName>
</protein>
<evidence type="ECO:0000313" key="1">
    <source>
        <dbReference type="EMBL" id="CAG8622937.1"/>
    </source>
</evidence>
<reference evidence="1" key="1">
    <citation type="submission" date="2021-06" db="EMBL/GenBank/DDBJ databases">
        <authorList>
            <person name="Kallberg Y."/>
            <person name="Tangrot J."/>
            <person name="Rosling A."/>
        </authorList>
    </citation>
    <scope>NUCLEOTIDE SEQUENCE</scope>
    <source>
        <strain evidence="1">AZ414A</strain>
    </source>
</reference>
<organism evidence="1 2">
    <name type="scientific">Diversispora eburnea</name>
    <dbReference type="NCBI Taxonomy" id="1213867"/>
    <lineage>
        <taxon>Eukaryota</taxon>
        <taxon>Fungi</taxon>
        <taxon>Fungi incertae sedis</taxon>
        <taxon>Mucoromycota</taxon>
        <taxon>Glomeromycotina</taxon>
        <taxon>Glomeromycetes</taxon>
        <taxon>Diversisporales</taxon>
        <taxon>Diversisporaceae</taxon>
        <taxon>Diversispora</taxon>
    </lineage>
</organism>
<evidence type="ECO:0000313" key="2">
    <source>
        <dbReference type="Proteomes" id="UP000789706"/>
    </source>
</evidence>
<dbReference type="AlphaFoldDB" id="A0A9N9D5A8"/>
<feature type="non-terminal residue" evidence="1">
    <location>
        <position position="68"/>
    </location>
</feature>
<dbReference type="Proteomes" id="UP000789706">
    <property type="component" value="Unassembled WGS sequence"/>
</dbReference>
<keyword evidence="2" id="KW-1185">Reference proteome</keyword>
<accession>A0A9N9D5A8</accession>
<gene>
    <name evidence="1" type="ORF">DEBURN_LOCUS10442</name>
</gene>
<dbReference type="OrthoDB" id="2433100at2759"/>
<proteinExistence type="predicted"/>
<sequence>QSTLEGLFGIIRELGKDSSTQILKSYGHALNKYQITALVSSKIKSFNYGNTSCNGYEISNLTRRIIEK</sequence>
<name>A0A9N9D5A8_9GLOM</name>
<dbReference type="EMBL" id="CAJVPK010003069">
    <property type="protein sequence ID" value="CAG8622937.1"/>
    <property type="molecule type" value="Genomic_DNA"/>
</dbReference>